<protein>
    <recommendedName>
        <fullName evidence="1">shikimate dehydrogenase (NADP(+))</fullName>
        <ecNumber evidence="1">1.1.1.25</ecNumber>
    </recommendedName>
</protein>
<evidence type="ECO:0000259" key="7">
    <source>
        <dbReference type="Pfam" id="PF08501"/>
    </source>
</evidence>
<evidence type="ECO:0000256" key="1">
    <source>
        <dbReference type="ARBA" id="ARBA00012962"/>
    </source>
</evidence>
<feature type="domain" description="Quinate/shikimate 5-dehydrogenase/glutamyl-tRNA reductase" evidence="6">
    <location>
        <begin position="115"/>
        <end position="191"/>
    </location>
</feature>
<dbReference type="GO" id="GO:0019632">
    <property type="term" value="P:shikimate metabolic process"/>
    <property type="evidence" value="ECO:0007669"/>
    <property type="project" value="InterPro"/>
</dbReference>
<dbReference type="InterPro" id="IPR011342">
    <property type="entry name" value="Shikimate_DH"/>
</dbReference>
<dbReference type="InterPro" id="IPR022893">
    <property type="entry name" value="Shikimate_DH_fam"/>
</dbReference>
<dbReference type="HAMAP" id="MF_00222">
    <property type="entry name" value="Shikimate_DH_AroE"/>
    <property type="match status" value="1"/>
</dbReference>
<dbReference type="SUPFAM" id="SSF51735">
    <property type="entry name" value="NAD(P)-binding Rossmann-fold domains"/>
    <property type="match status" value="1"/>
</dbReference>
<dbReference type="NCBIfam" id="NF001310">
    <property type="entry name" value="PRK00258.1-2"/>
    <property type="match status" value="1"/>
</dbReference>
<evidence type="ECO:0000259" key="8">
    <source>
        <dbReference type="Pfam" id="PF18317"/>
    </source>
</evidence>
<dbReference type="GO" id="GO:0004764">
    <property type="term" value="F:shikimate 3-dehydrogenase (NADP+) activity"/>
    <property type="evidence" value="ECO:0007669"/>
    <property type="project" value="UniProtKB-EC"/>
</dbReference>
<dbReference type="InterPro" id="IPR036291">
    <property type="entry name" value="NAD(P)-bd_dom_sf"/>
</dbReference>
<organism evidence="9">
    <name type="scientific">marine metagenome</name>
    <dbReference type="NCBI Taxonomy" id="408172"/>
    <lineage>
        <taxon>unclassified sequences</taxon>
        <taxon>metagenomes</taxon>
        <taxon>ecological metagenomes</taxon>
    </lineage>
</organism>
<reference evidence="9" key="1">
    <citation type="submission" date="2018-05" db="EMBL/GenBank/DDBJ databases">
        <authorList>
            <person name="Lanie J.A."/>
            <person name="Ng W.-L."/>
            <person name="Kazmierczak K.M."/>
            <person name="Andrzejewski T.M."/>
            <person name="Davidsen T.M."/>
            <person name="Wayne K.J."/>
            <person name="Tettelin H."/>
            <person name="Glass J.I."/>
            <person name="Rusch D."/>
            <person name="Podicherti R."/>
            <person name="Tsui H.-C.T."/>
            <person name="Winkler M.E."/>
        </authorList>
    </citation>
    <scope>NUCLEOTIDE SEQUENCE</scope>
</reference>
<accession>A0A381PE86</accession>
<keyword evidence="5" id="KW-0057">Aromatic amino acid biosynthesis</keyword>
<evidence type="ECO:0000256" key="5">
    <source>
        <dbReference type="ARBA" id="ARBA00023141"/>
    </source>
</evidence>
<keyword evidence="4" id="KW-0560">Oxidoreductase</keyword>
<dbReference type="AlphaFoldDB" id="A0A381PE86"/>
<dbReference type="GO" id="GO:0009073">
    <property type="term" value="P:aromatic amino acid family biosynthetic process"/>
    <property type="evidence" value="ECO:0007669"/>
    <property type="project" value="UniProtKB-KW"/>
</dbReference>
<feature type="domain" description="Shikimate dehydrogenase substrate binding N-terminal" evidence="7">
    <location>
        <begin position="6"/>
        <end position="88"/>
    </location>
</feature>
<evidence type="ECO:0000313" key="9">
    <source>
        <dbReference type="EMBL" id="SUZ65321.1"/>
    </source>
</evidence>
<dbReference type="GO" id="GO:0008652">
    <property type="term" value="P:amino acid biosynthetic process"/>
    <property type="evidence" value="ECO:0007669"/>
    <property type="project" value="UniProtKB-KW"/>
</dbReference>
<dbReference type="InterPro" id="IPR046346">
    <property type="entry name" value="Aminoacid_DH-like_N_sf"/>
</dbReference>
<dbReference type="SUPFAM" id="SSF53223">
    <property type="entry name" value="Aminoacid dehydrogenase-like, N-terminal domain"/>
    <property type="match status" value="1"/>
</dbReference>
<evidence type="ECO:0000256" key="4">
    <source>
        <dbReference type="ARBA" id="ARBA00023002"/>
    </source>
</evidence>
<dbReference type="GO" id="GO:0009423">
    <property type="term" value="P:chorismate biosynthetic process"/>
    <property type="evidence" value="ECO:0007669"/>
    <property type="project" value="UniProtKB-UniPathway"/>
</dbReference>
<dbReference type="EMBL" id="UINC01000956">
    <property type="protein sequence ID" value="SUZ65321.1"/>
    <property type="molecule type" value="Genomic_DNA"/>
</dbReference>
<dbReference type="InterPro" id="IPR041121">
    <property type="entry name" value="SDH_C"/>
</dbReference>
<evidence type="ECO:0000256" key="2">
    <source>
        <dbReference type="ARBA" id="ARBA00022605"/>
    </source>
</evidence>
<dbReference type="Pfam" id="PF08501">
    <property type="entry name" value="Shikimate_dh_N"/>
    <property type="match status" value="1"/>
</dbReference>
<keyword evidence="3" id="KW-0521">NADP</keyword>
<dbReference type="InterPro" id="IPR013708">
    <property type="entry name" value="Shikimate_DH-bd_N"/>
</dbReference>
<dbReference type="InterPro" id="IPR006151">
    <property type="entry name" value="Shikm_DH/Glu-tRNA_Rdtase"/>
</dbReference>
<evidence type="ECO:0000259" key="6">
    <source>
        <dbReference type="Pfam" id="PF01488"/>
    </source>
</evidence>
<feature type="domain" description="SDH C-terminal" evidence="8">
    <location>
        <begin position="238"/>
        <end position="265"/>
    </location>
</feature>
<dbReference type="Pfam" id="PF18317">
    <property type="entry name" value="SDH_C"/>
    <property type="match status" value="1"/>
</dbReference>
<dbReference type="PANTHER" id="PTHR21089">
    <property type="entry name" value="SHIKIMATE DEHYDROGENASE"/>
    <property type="match status" value="1"/>
</dbReference>
<gene>
    <name evidence="9" type="ORF">METZ01_LOCUS18175</name>
</gene>
<dbReference type="UniPathway" id="UPA00053">
    <property type="reaction ID" value="UER00087"/>
</dbReference>
<dbReference type="CDD" id="cd01065">
    <property type="entry name" value="NAD_bind_Shikimate_DH"/>
    <property type="match status" value="1"/>
</dbReference>
<dbReference type="Pfam" id="PF01488">
    <property type="entry name" value="Shikimate_DH"/>
    <property type="match status" value="1"/>
</dbReference>
<dbReference type="GO" id="GO:0005829">
    <property type="term" value="C:cytosol"/>
    <property type="evidence" value="ECO:0007669"/>
    <property type="project" value="TreeGrafter"/>
</dbReference>
<dbReference type="Gene3D" id="3.40.50.720">
    <property type="entry name" value="NAD(P)-binding Rossmann-like Domain"/>
    <property type="match status" value="1"/>
</dbReference>
<name>A0A381PE86_9ZZZZ</name>
<dbReference type="GO" id="GO:0050661">
    <property type="term" value="F:NADP binding"/>
    <property type="evidence" value="ECO:0007669"/>
    <property type="project" value="InterPro"/>
</dbReference>
<sequence length="271" mass="29619">MKKFAVIGQPIKHSLSPSIHSEFAKDAGIDISYEAIEIDPKDFEQRVIQLFESGYEGLNVTLPLKELAYNLADEISQKGIKTRAVNTLWHEKEKILADSTDGVGLLEDLSANQITLKDKEIGILGAGGAVRSILPAIVSLNPKKITILNRTLEKASGLAREFQDNSVTIEALAANKVPENRLDGIINATSAGITGGSFGFNPSIFKECSWTYDLSYSKETTYFNQLAKDSGIIDRLDGLGMLVNQAAASFEIWHGIKPKTKRVLNLIKVSL</sequence>
<keyword evidence="2" id="KW-0028">Amino-acid biosynthesis</keyword>
<dbReference type="NCBIfam" id="TIGR00507">
    <property type="entry name" value="aroE"/>
    <property type="match status" value="1"/>
</dbReference>
<proteinExistence type="inferred from homology"/>
<evidence type="ECO:0000256" key="3">
    <source>
        <dbReference type="ARBA" id="ARBA00022857"/>
    </source>
</evidence>
<dbReference type="PANTHER" id="PTHR21089:SF1">
    <property type="entry name" value="BIFUNCTIONAL 3-DEHYDROQUINATE DEHYDRATASE_SHIKIMATE DEHYDROGENASE, CHLOROPLASTIC"/>
    <property type="match status" value="1"/>
</dbReference>
<dbReference type="Gene3D" id="3.40.50.10860">
    <property type="entry name" value="Leucine Dehydrogenase, chain A, domain 1"/>
    <property type="match status" value="1"/>
</dbReference>
<dbReference type="EC" id="1.1.1.25" evidence="1"/>